<dbReference type="InterPro" id="IPR002052">
    <property type="entry name" value="DNA_methylase_N6_adenine_CS"/>
</dbReference>
<dbReference type="Proteomes" id="UP000002071">
    <property type="component" value="Chromosome"/>
</dbReference>
<dbReference type="EC" id="2.1.1.72" evidence="2"/>
<evidence type="ECO:0000256" key="6">
    <source>
        <dbReference type="ARBA" id="ARBA00022747"/>
    </source>
</evidence>
<dbReference type="PRINTS" id="PR00507">
    <property type="entry name" value="N12N6MTFRASE"/>
</dbReference>
<evidence type="ECO:0000313" key="13">
    <source>
        <dbReference type="Proteomes" id="UP000002071"/>
    </source>
</evidence>
<dbReference type="HOGENOM" id="CLU_030414_0_0_2"/>
<dbReference type="GO" id="GO:0032259">
    <property type="term" value="P:methylation"/>
    <property type="evidence" value="ECO:0007669"/>
    <property type="project" value="UniProtKB-KW"/>
</dbReference>
<feature type="compositionally biased region" description="Low complexity" evidence="9">
    <location>
        <begin position="455"/>
        <end position="467"/>
    </location>
</feature>
<evidence type="ECO:0000259" key="10">
    <source>
        <dbReference type="Pfam" id="PF07669"/>
    </source>
</evidence>
<dbReference type="PANTHER" id="PTHR33841">
    <property type="entry name" value="DNA METHYLTRANSFERASE YEEA-RELATED"/>
    <property type="match status" value="1"/>
</dbReference>
<evidence type="ECO:0000256" key="9">
    <source>
        <dbReference type="SAM" id="MobiDB-lite"/>
    </source>
</evidence>
<keyword evidence="7" id="KW-0238">DNA-binding</keyword>
<reference evidence="12 13" key="1">
    <citation type="journal article" date="2009" name="Stand. Genomic Sci.">
        <title>Complete genome sequence of Halorhabdus utahensis type strain (AX-2).</title>
        <authorList>
            <person name="Anderson I."/>
            <person name="Tindall B.J."/>
            <person name="Pomrenke H."/>
            <person name="Goker M."/>
            <person name="Lapidus A."/>
            <person name="Nolan M."/>
            <person name="Copeland A."/>
            <person name="Glavina Del Rio T."/>
            <person name="Chen F."/>
            <person name="Tice H."/>
            <person name="Cheng J.F."/>
            <person name="Lucas S."/>
            <person name="Chertkov O."/>
            <person name="Bruce D."/>
            <person name="Brettin T."/>
            <person name="Detter J.C."/>
            <person name="Han C."/>
            <person name="Goodwin L."/>
            <person name="Land M."/>
            <person name="Hauser L."/>
            <person name="Chang Y.J."/>
            <person name="Jeffries C.D."/>
            <person name="Pitluck S."/>
            <person name="Pati A."/>
            <person name="Mavromatis K."/>
            <person name="Ivanova N."/>
            <person name="Ovchinnikova G."/>
            <person name="Chen A."/>
            <person name="Palaniappan K."/>
            <person name="Chain P."/>
            <person name="Rohde M."/>
            <person name="Bristow J."/>
            <person name="Eisen J.A."/>
            <person name="Markowitz V."/>
            <person name="Hugenholtz P."/>
            <person name="Kyrpides N.C."/>
            <person name="Klenk H.P."/>
        </authorList>
    </citation>
    <scope>NUCLEOTIDE SEQUENCE [LARGE SCALE GENOMIC DNA]</scope>
    <source>
        <strain evidence="13">DSM 12940 / JCM 11049 / AX-2</strain>
    </source>
</reference>
<gene>
    <name evidence="12" type="ordered locus">Huta_1713</name>
</gene>
<evidence type="ECO:0000313" key="12">
    <source>
        <dbReference type="EMBL" id="ACV11886.1"/>
    </source>
</evidence>
<sequence length="478" mass="54521">MKGFVKTPDQIAERMVELLFDTSPPTKGDRILFPGVGEGPFIEAVRDYCLDHGHPIPEGIACDTHKGRLEKARSQFENAPVQFEVFDFLDSERDIGEFDYIIGNPPYVPITEIDESKKDNYRNCFKTAAGRFDLYILFFERALNLLNDGGRLAFITPEKFEYTETANVLRQQFSSYHLQRLEHVSEDSFPSHTTYPTISIVSNTPSNGTKVVPRQGNTREVSLPFDGSRWSQLVRDIDPDLDLTGVSLGDITERISPGMATGADSVFVFSQGEAPSEFDQWSVPTISGKELEQQSISRSVDPTAEFLCPYDDSGNLIDESDLDTFGEWLNDVHRSRLEERSCFQKGRREWYAWHENPPMDQMLQEKILFRDITDSPRFWLDERGDIVPRHSVYYLIPKDSVDIVELQSYLNTDKVERWLRATCDHARNGYLRLQSKVLEDLPVPKRLSSNHQTELTSSSSDSLTDSSKVNATEQTDDD</sequence>
<dbReference type="SUPFAM" id="SSF53335">
    <property type="entry name" value="S-adenosyl-L-methionine-dependent methyltransferases"/>
    <property type="match status" value="1"/>
</dbReference>
<name>C7NQY2_HALUD</name>
<keyword evidence="5" id="KW-0949">S-adenosyl-L-methionine</keyword>
<dbReference type="eggNOG" id="arCOG02636">
    <property type="taxonomic scope" value="Archaea"/>
</dbReference>
<dbReference type="InterPro" id="IPR025931">
    <property type="entry name" value="TaqI_C"/>
</dbReference>
<feature type="region of interest" description="Disordered" evidence="9">
    <location>
        <begin position="444"/>
        <end position="478"/>
    </location>
</feature>
<feature type="domain" description="Type II methyltransferase M.TaqI-like" evidence="10">
    <location>
        <begin position="69"/>
        <end position="184"/>
    </location>
</feature>
<dbReference type="GO" id="GO:0009007">
    <property type="term" value="F:site-specific DNA-methyltransferase (adenine-specific) activity"/>
    <property type="evidence" value="ECO:0007669"/>
    <property type="project" value="UniProtKB-EC"/>
</dbReference>
<feature type="domain" description="TaqI-like C-terminal specificity" evidence="11">
    <location>
        <begin position="341"/>
        <end position="443"/>
    </location>
</feature>
<dbReference type="InterPro" id="IPR050953">
    <property type="entry name" value="N4_N6_ade-DNA_methylase"/>
</dbReference>
<comment type="similarity">
    <text evidence="1">Belongs to the N(4)/N(6)-methyltransferase family.</text>
</comment>
<dbReference type="GO" id="GO:0003677">
    <property type="term" value="F:DNA binding"/>
    <property type="evidence" value="ECO:0007669"/>
    <property type="project" value="UniProtKB-KW"/>
</dbReference>
<dbReference type="PROSITE" id="PS00092">
    <property type="entry name" value="N6_MTASE"/>
    <property type="match status" value="1"/>
</dbReference>
<protein>
    <recommendedName>
        <fullName evidence="2">site-specific DNA-methyltransferase (adenine-specific)</fullName>
        <ecNumber evidence="2">2.1.1.72</ecNumber>
    </recommendedName>
</protein>
<dbReference type="InterPro" id="IPR011639">
    <property type="entry name" value="MethylTrfase_TaqI-like_dom"/>
</dbReference>
<dbReference type="AlphaFoldDB" id="C7NQY2"/>
<proteinExistence type="inferred from homology"/>
<dbReference type="EMBL" id="CP001687">
    <property type="protein sequence ID" value="ACV11886.1"/>
    <property type="molecule type" value="Genomic_DNA"/>
</dbReference>
<organism evidence="12 13">
    <name type="scientific">Halorhabdus utahensis (strain DSM 12940 / JCM 11049 / AX-2)</name>
    <dbReference type="NCBI Taxonomy" id="519442"/>
    <lineage>
        <taxon>Archaea</taxon>
        <taxon>Methanobacteriati</taxon>
        <taxon>Methanobacteriota</taxon>
        <taxon>Stenosarchaea group</taxon>
        <taxon>Halobacteria</taxon>
        <taxon>Halobacteriales</taxon>
        <taxon>Haloarculaceae</taxon>
        <taxon>Halorhabdus</taxon>
    </lineage>
</organism>
<evidence type="ECO:0000256" key="4">
    <source>
        <dbReference type="ARBA" id="ARBA00022679"/>
    </source>
</evidence>
<dbReference type="CDD" id="cd02440">
    <property type="entry name" value="AdoMet_MTases"/>
    <property type="match status" value="1"/>
</dbReference>
<evidence type="ECO:0000256" key="5">
    <source>
        <dbReference type="ARBA" id="ARBA00022691"/>
    </source>
</evidence>
<evidence type="ECO:0000256" key="7">
    <source>
        <dbReference type="ARBA" id="ARBA00023125"/>
    </source>
</evidence>
<dbReference type="GeneID" id="31401050"/>
<keyword evidence="4 12" id="KW-0808">Transferase</keyword>
<feature type="compositionally biased region" description="Polar residues" evidence="9">
    <location>
        <begin position="468"/>
        <end position="478"/>
    </location>
</feature>
<dbReference type="Pfam" id="PF07669">
    <property type="entry name" value="Eco57I"/>
    <property type="match status" value="1"/>
</dbReference>
<dbReference type="OrthoDB" id="237331at2157"/>
<accession>C7NQY2</accession>
<dbReference type="Pfam" id="PF12950">
    <property type="entry name" value="TaqI_C"/>
    <property type="match status" value="1"/>
</dbReference>
<keyword evidence="13" id="KW-1185">Reference proteome</keyword>
<dbReference type="InterPro" id="IPR029063">
    <property type="entry name" value="SAM-dependent_MTases_sf"/>
</dbReference>
<dbReference type="REBASE" id="21689">
    <property type="entry name" value="M.HutORF1713P"/>
</dbReference>
<dbReference type="Gene3D" id="3.40.50.150">
    <property type="entry name" value="Vaccinia Virus protein VP39"/>
    <property type="match status" value="1"/>
</dbReference>
<keyword evidence="3 12" id="KW-0489">Methyltransferase</keyword>
<evidence type="ECO:0000256" key="2">
    <source>
        <dbReference type="ARBA" id="ARBA00011900"/>
    </source>
</evidence>
<evidence type="ECO:0000259" key="11">
    <source>
        <dbReference type="Pfam" id="PF12950"/>
    </source>
</evidence>
<keyword evidence="6" id="KW-0680">Restriction system</keyword>
<comment type="catalytic activity">
    <reaction evidence="8">
        <text>a 2'-deoxyadenosine in DNA + S-adenosyl-L-methionine = an N(6)-methyl-2'-deoxyadenosine in DNA + S-adenosyl-L-homocysteine + H(+)</text>
        <dbReference type="Rhea" id="RHEA:15197"/>
        <dbReference type="Rhea" id="RHEA-COMP:12418"/>
        <dbReference type="Rhea" id="RHEA-COMP:12419"/>
        <dbReference type="ChEBI" id="CHEBI:15378"/>
        <dbReference type="ChEBI" id="CHEBI:57856"/>
        <dbReference type="ChEBI" id="CHEBI:59789"/>
        <dbReference type="ChEBI" id="CHEBI:90615"/>
        <dbReference type="ChEBI" id="CHEBI:90616"/>
        <dbReference type="EC" id="2.1.1.72"/>
    </reaction>
</comment>
<dbReference type="PANTHER" id="PTHR33841:SF5">
    <property type="entry name" value="DNA METHYLASE (MODIFICATION METHYLASE) (METHYLTRANSFERASE)-RELATED"/>
    <property type="match status" value="1"/>
</dbReference>
<evidence type="ECO:0000256" key="1">
    <source>
        <dbReference type="ARBA" id="ARBA00006594"/>
    </source>
</evidence>
<evidence type="ECO:0000256" key="8">
    <source>
        <dbReference type="ARBA" id="ARBA00047942"/>
    </source>
</evidence>
<dbReference type="KEGG" id="hut:Huta_1713"/>
<evidence type="ECO:0000256" key="3">
    <source>
        <dbReference type="ARBA" id="ARBA00022603"/>
    </source>
</evidence>
<dbReference type="GO" id="GO:0009307">
    <property type="term" value="P:DNA restriction-modification system"/>
    <property type="evidence" value="ECO:0007669"/>
    <property type="project" value="UniProtKB-KW"/>
</dbReference>
<dbReference type="RefSeq" id="WP_015789459.1">
    <property type="nucleotide sequence ID" value="NC_013158.1"/>
</dbReference>